<evidence type="ECO:0000256" key="1">
    <source>
        <dbReference type="SAM" id="MobiDB-lite"/>
    </source>
</evidence>
<accession>A0A2A2TGZ0</accession>
<dbReference type="AlphaFoldDB" id="A0A2A2TGZ0"/>
<feature type="compositionally biased region" description="Polar residues" evidence="1">
    <location>
        <begin position="766"/>
        <end position="780"/>
    </location>
</feature>
<dbReference type="Proteomes" id="UP000218238">
    <property type="component" value="Unassembled WGS sequence"/>
</dbReference>
<sequence>MKSLLPDRQKTILQWVSQATGINTLGVKVRLRGNDLHILCESVECPQRWHTLLDLLTALQQTDLDALKSGENNDQPSIYQVFVYGRKKGTKRPEWCHRVYLNQLDRHLEQVNEKINQTLLRDKSNQSGGALIISNESLARQGDPDAIARYLGETLSNFGVSVQVKVKKPDNQTNKRLWVHCKSSYSPDPTLIAEPIAQKLRHLKLSGYQDAVIVAQVQGESKTDWTLRIDLTPPEIMLKEWARWGDTEALGEYLNEKLAQKSPNTKITVTTSLQESTLHIFCSSVNPKDAISPAPHRILCMETIGTILEDVAPQAITAATLYGQTSKDADPAWIDWLSLPAKQHPDLAIPPLELATSADEPAILFLLERLLNPNLSWRLKTGGIRVLLLRKADLLHVMCDAPVCPNRKQVASKVIKLLRQIEVSGITGVRIYGRRAGNKEPLWHYGVDFQPRKRVVPEPTPEFAATSAYVRELLPSDSNDSGLRPDLTAQEVQTFVKGIASDWGVTARKFLLKSQLFMDTSQPSERDSVAQKGRLVALIWGSLGLLLTIQTDWVLNYFVSRTNPQNNPMPAIASQIDEPSNTRLTANTSAEKGNNTFNASEFTQPKGDNSQSKSQATATAILLAARNQTPTFNARQLDEQFALYRQRLQKNGTTPDILIIGSSRALRGIDPVALSKALATQGYRNLDIFNFGINGATSQVVDFILRQVLQPEEVPKIVIWADGSRAFNSGREDVTYRAITASPGYKEALEKFIAKGNDPNEKKSTSKSIANSKTNNHQENSYQAVDKWLNQGLAGASGTYQHRDRLKTILNDRIKSLPIFSSSETPPGSSKTSPNDGELDASSQSVDFDGFLPLSIRFDPTTYYQKHSKVSGSYDNDYKSFLLGNDQDTALQNILQFTQSQKISLVFVNTPLTAEYLDPIRTQHEQEFQQYMLKIASDRTHFVFRDLSLLYPQNNDFFSDPSHLNRYGAYELSKKLAKDPMIPWSNKK</sequence>
<feature type="region of interest" description="Disordered" evidence="1">
    <location>
        <begin position="819"/>
        <end position="842"/>
    </location>
</feature>
<evidence type="ECO:0000313" key="3">
    <source>
        <dbReference type="Proteomes" id="UP000218238"/>
    </source>
</evidence>
<dbReference type="EMBL" id="NTFS01000185">
    <property type="protein sequence ID" value="PAX52936.1"/>
    <property type="molecule type" value="Genomic_DNA"/>
</dbReference>
<name>A0A2A2TGZ0_9CYAN</name>
<comment type="caution">
    <text evidence="2">The sequence shown here is derived from an EMBL/GenBank/DDBJ whole genome shotgun (WGS) entry which is preliminary data.</text>
</comment>
<evidence type="ECO:0000313" key="2">
    <source>
        <dbReference type="EMBL" id="PAX52936.1"/>
    </source>
</evidence>
<feature type="region of interest" description="Disordered" evidence="1">
    <location>
        <begin position="588"/>
        <end position="614"/>
    </location>
</feature>
<proteinExistence type="predicted"/>
<dbReference type="SUPFAM" id="SSF52266">
    <property type="entry name" value="SGNH hydrolase"/>
    <property type="match status" value="1"/>
</dbReference>
<organism evidence="2 3">
    <name type="scientific">Brunnivagina elsteri CCALA 953</name>
    <dbReference type="NCBI Taxonomy" id="987040"/>
    <lineage>
        <taxon>Bacteria</taxon>
        <taxon>Bacillati</taxon>
        <taxon>Cyanobacteriota</taxon>
        <taxon>Cyanophyceae</taxon>
        <taxon>Nostocales</taxon>
        <taxon>Calotrichaceae</taxon>
        <taxon>Brunnivagina</taxon>
    </lineage>
</organism>
<dbReference type="RefSeq" id="WP_095722760.1">
    <property type="nucleotide sequence ID" value="NZ_NTFS01000185.1"/>
</dbReference>
<dbReference type="OrthoDB" id="453133at2"/>
<protein>
    <submittedName>
        <fullName evidence="2">DUF1574 domain-containing protein</fullName>
    </submittedName>
</protein>
<reference evidence="2 3" key="1">
    <citation type="submission" date="2017-08" db="EMBL/GenBank/DDBJ databases">
        <title>Draft genome sequence of filamentous cyanobacterium Calothrix elsteri CCALA 953.</title>
        <authorList>
            <person name="Gagunashvili A.N."/>
            <person name="Elster J."/>
            <person name="Andresson O.S."/>
        </authorList>
    </citation>
    <scope>NUCLEOTIDE SEQUENCE [LARGE SCALE GENOMIC DNA]</scope>
    <source>
        <strain evidence="2 3">CCALA 953</strain>
    </source>
</reference>
<feature type="region of interest" description="Disordered" evidence="1">
    <location>
        <begin position="756"/>
        <end position="780"/>
    </location>
</feature>
<keyword evidence="3" id="KW-1185">Reference proteome</keyword>
<gene>
    <name evidence="2" type="ORF">CK510_16585</name>
</gene>